<feature type="compositionally biased region" description="Acidic residues" evidence="1">
    <location>
        <begin position="23"/>
        <end position="35"/>
    </location>
</feature>
<feature type="region of interest" description="Disordered" evidence="1">
    <location>
        <begin position="1"/>
        <end position="48"/>
    </location>
</feature>
<protein>
    <submittedName>
        <fullName evidence="2">Uncharacterized protein</fullName>
    </submittedName>
</protein>
<sequence length="92" mass="9399">MGNCMPGFTYAPAPTVSPHVEPAEEPAVEPAEEPAVEPADTSADTQREAGNPTVIAQRGGVVSSPHVSGVNCGGNINLTVIVNKFFCFGCTG</sequence>
<evidence type="ECO:0000313" key="2">
    <source>
        <dbReference type="EMBL" id="GLD68140.1"/>
    </source>
</evidence>
<dbReference type="EMBL" id="BRZM01000126">
    <property type="protein sequence ID" value="GLD68140.1"/>
    <property type="molecule type" value="Genomic_DNA"/>
</dbReference>
<accession>A0AAD3N930</accession>
<organism evidence="2 3">
    <name type="scientific">Lates japonicus</name>
    <name type="common">Japanese lates</name>
    <dbReference type="NCBI Taxonomy" id="270547"/>
    <lineage>
        <taxon>Eukaryota</taxon>
        <taxon>Metazoa</taxon>
        <taxon>Chordata</taxon>
        <taxon>Craniata</taxon>
        <taxon>Vertebrata</taxon>
        <taxon>Euteleostomi</taxon>
        <taxon>Actinopterygii</taxon>
        <taxon>Neopterygii</taxon>
        <taxon>Teleostei</taxon>
        <taxon>Neoteleostei</taxon>
        <taxon>Acanthomorphata</taxon>
        <taxon>Carangaria</taxon>
        <taxon>Carangaria incertae sedis</taxon>
        <taxon>Centropomidae</taxon>
        <taxon>Lates</taxon>
    </lineage>
</organism>
<reference evidence="2" key="1">
    <citation type="submission" date="2022-08" db="EMBL/GenBank/DDBJ databases">
        <title>Genome sequencing of akame (Lates japonicus).</title>
        <authorList>
            <person name="Hashiguchi Y."/>
            <person name="Takahashi H."/>
        </authorList>
    </citation>
    <scope>NUCLEOTIDE SEQUENCE</scope>
    <source>
        <strain evidence="2">Kochi</strain>
    </source>
</reference>
<gene>
    <name evidence="2" type="ORF">AKAME5_001945500</name>
</gene>
<dbReference type="Proteomes" id="UP001279410">
    <property type="component" value="Unassembled WGS sequence"/>
</dbReference>
<comment type="caution">
    <text evidence="2">The sequence shown here is derived from an EMBL/GenBank/DDBJ whole genome shotgun (WGS) entry which is preliminary data.</text>
</comment>
<name>A0AAD3N930_LATJO</name>
<proteinExistence type="predicted"/>
<dbReference type="AlphaFoldDB" id="A0AAD3N930"/>
<keyword evidence="3" id="KW-1185">Reference proteome</keyword>
<evidence type="ECO:0000313" key="3">
    <source>
        <dbReference type="Proteomes" id="UP001279410"/>
    </source>
</evidence>
<evidence type="ECO:0000256" key="1">
    <source>
        <dbReference type="SAM" id="MobiDB-lite"/>
    </source>
</evidence>